<protein>
    <submittedName>
        <fullName evidence="2">ATP-binding protein</fullName>
    </submittedName>
</protein>
<keyword evidence="3" id="KW-1185">Reference proteome</keyword>
<evidence type="ECO:0000259" key="1">
    <source>
        <dbReference type="Pfam" id="PF09820"/>
    </source>
</evidence>
<organism evidence="2 3">
    <name type="scientific">Hominisplanchenecus faecis</name>
    <dbReference type="NCBI Taxonomy" id="2885351"/>
    <lineage>
        <taxon>Bacteria</taxon>
        <taxon>Bacillati</taxon>
        <taxon>Bacillota</taxon>
        <taxon>Clostridia</taxon>
        <taxon>Lachnospirales</taxon>
        <taxon>Lachnospiraceae</taxon>
        <taxon>Hominisplanchenecus</taxon>
    </lineage>
</organism>
<dbReference type="PANTHER" id="PTHR34825:SF1">
    <property type="entry name" value="AAA-ATPASE-LIKE DOMAIN-CONTAINING PROTEIN"/>
    <property type="match status" value="1"/>
</dbReference>
<dbReference type="PANTHER" id="PTHR34825">
    <property type="entry name" value="CONSERVED PROTEIN, WITH A WEAK D-GALACTARATE DEHYDRATASE/ALTRONATE HYDROLASE DOMAIN"/>
    <property type="match status" value="1"/>
</dbReference>
<accession>A0ABS8EYM6</accession>
<dbReference type="Gene3D" id="3.40.50.300">
    <property type="entry name" value="P-loop containing nucleotide triphosphate hydrolases"/>
    <property type="match status" value="1"/>
</dbReference>
<dbReference type="InterPro" id="IPR018631">
    <property type="entry name" value="AAA-ATPase-like_dom"/>
</dbReference>
<proteinExistence type="predicted"/>
<dbReference type="EMBL" id="JAJEQE010000066">
    <property type="protein sequence ID" value="MCC2150276.1"/>
    <property type="molecule type" value="Genomic_DNA"/>
</dbReference>
<evidence type="ECO:0000313" key="3">
    <source>
        <dbReference type="Proteomes" id="UP001299235"/>
    </source>
</evidence>
<reference evidence="2 3" key="1">
    <citation type="submission" date="2021-10" db="EMBL/GenBank/DDBJ databases">
        <title>Anaerobic single-cell dispensing facilitates the cultivation of human gut bacteria.</title>
        <authorList>
            <person name="Afrizal A."/>
        </authorList>
    </citation>
    <scope>NUCLEOTIDE SEQUENCE [LARGE SCALE GENOMIC DNA]</scope>
    <source>
        <strain evidence="2 3">CLA-AA-H246</strain>
    </source>
</reference>
<dbReference type="Proteomes" id="UP001299235">
    <property type="component" value="Unassembled WGS sequence"/>
</dbReference>
<dbReference type="RefSeq" id="WP_248836033.1">
    <property type="nucleotide sequence ID" value="NZ_JAJEQE010000066.1"/>
</dbReference>
<dbReference type="Pfam" id="PF08011">
    <property type="entry name" value="PDDEXK_9"/>
    <property type="match status" value="1"/>
</dbReference>
<dbReference type="SUPFAM" id="SSF52540">
    <property type="entry name" value="P-loop containing nucleoside triphosphate hydrolases"/>
    <property type="match status" value="1"/>
</dbReference>
<gene>
    <name evidence="2" type="ORF">LKD42_13680</name>
</gene>
<dbReference type="InterPro" id="IPR027417">
    <property type="entry name" value="P-loop_NTPase"/>
</dbReference>
<comment type="caution">
    <text evidence="2">The sequence shown here is derived from an EMBL/GenBank/DDBJ whole genome shotgun (WGS) entry which is preliminary data.</text>
</comment>
<keyword evidence="2" id="KW-0067">ATP-binding</keyword>
<keyword evidence="2" id="KW-0547">Nucleotide-binding</keyword>
<feature type="domain" description="AAA-ATPase-like" evidence="1">
    <location>
        <begin position="19"/>
        <end position="203"/>
    </location>
</feature>
<sequence length="519" mass="59672">MGIFFNPGNGSFTKDRNYEIYVDKTELLKYLNRAIGTPKNCIAVSHARRFGKSHAAGMIDAYYSLGSDSAKLFKGTKIASDPDYEKYRNKYNVIHLDISSFWDFHKKDIVEKIIEDIFKELKMDYPEEFNERDRISYVLMKIYKKTGIPFVIIIDEWDCVVRNSTDQDLIHQYLQFLHSLFKSEESKSFLALGYITGIMPIKKIKDESALNNFEEYTMLKSRLITKYYGFTEEEVKALCKRYDMDFETTKEWYNGYLIDGMHMYNPNSVSQAMKYHDFDSYWRNTSAFGTINNFIMMNYSGLKEDVLTMLSGGKVMVDTECFQNDLAEIHSKDDALTALIHLGYLGYDADMLSAYIPNYEVAKAFQSALKTGEWKDVAASISKCDTLLMATISGNTEKVAELIELAHDTYTSILKYNDENSLSCVLTMAYFTAPAYYTIIREMPAGKGFADFVFLPRANAGNRPAMIVELKYNQSADTVIRQIKEKRYQGALSGYESKILLVGISYDSEKHHTCSIEEW</sequence>
<dbReference type="Pfam" id="PF09820">
    <property type="entry name" value="AAA-ATPase_like"/>
    <property type="match status" value="1"/>
</dbReference>
<name>A0ABS8EYM6_9FIRM</name>
<dbReference type="GO" id="GO:0005524">
    <property type="term" value="F:ATP binding"/>
    <property type="evidence" value="ECO:0007669"/>
    <property type="project" value="UniProtKB-KW"/>
</dbReference>
<dbReference type="InterPro" id="IPR012547">
    <property type="entry name" value="PDDEXK_9"/>
</dbReference>
<evidence type="ECO:0000313" key="2">
    <source>
        <dbReference type="EMBL" id="MCC2150276.1"/>
    </source>
</evidence>